<reference evidence="6" key="1">
    <citation type="submission" date="2017-09" db="EMBL/GenBank/DDBJ databases">
        <title>Depth-based differentiation of microbial function through sediment-hosted aquifers and enrichment of novel symbionts in the deep terrestrial subsurface.</title>
        <authorList>
            <person name="Probst A.J."/>
            <person name="Ladd B."/>
            <person name="Jarett J.K."/>
            <person name="Geller-Mcgrath D.E."/>
            <person name="Sieber C.M.K."/>
            <person name="Emerson J.B."/>
            <person name="Anantharaman K."/>
            <person name="Thomas B.C."/>
            <person name="Malmstrom R."/>
            <person name="Stieglmeier M."/>
            <person name="Klingl A."/>
            <person name="Woyke T."/>
            <person name="Ryan C.M."/>
            <person name="Banfield J.F."/>
        </authorList>
    </citation>
    <scope>NUCLEOTIDE SEQUENCE [LARGE SCALE GENOMIC DNA]</scope>
</reference>
<name>A0A2H0WRF2_9BACT</name>
<comment type="similarity">
    <text evidence="1 4">Belongs to the bacterial ribosomal protein bL19 family.</text>
</comment>
<dbReference type="Gene3D" id="2.30.30.790">
    <property type="match status" value="1"/>
</dbReference>
<dbReference type="PANTHER" id="PTHR15680:SF9">
    <property type="entry name" value="LARGE RIBOSOMAL SUBUNIT PROTEIN BL19M"/>
    <property type="match status" value="1"/>
</dbReference>
<gene>
    <name evidence="5" type="ORF">COT63_01140</name>
</gene>
<protein>
    <recommendedName>
        <fullName evidence="4">50S ribosomal protein L19</fullName>
    </recommendedName>
</protein>
<dbReference type="PRINTS" id="PR00061">
    <property type="entry name" value="RIBOSOMALL19"/>
</dbReference>
<dbReference type="Pfam" id="PF01245">
    <property type="entry name" value="Ribosomal_L19"/>
    <property type="match status" value="1"/>
</dbReference>
<accession>A0A2H0WRF2</accession>
<evidence type="ECO:0000313" key="6">
    <source>
        <dbReference type="Proteomes" id="UP000231282"/>
    </source>
</evidence>
<dbReference type="SUPFAM" id="SSF50104">
    <property type="entry name" value="Translation proteins SH3-like domain"/>
    <property type="match status" value="1"/>
</dbReference>
<dbReference type="InterPro" id="IPR038657">
    <property type="entry name" value="Ribosomal_bL19_sf"/>
</dbReference>
<dbReference type="GO" id="GO:0006412">
    <property type="term" value="P:translation"/>
    <property type="evidence" value="ECO:0007669"/>
    <property type="project" value="InterPro"/>
</dbReference>
<evidence type="ECO:0000256" key="4">
    <source>
        <dbReference type="RuleBase" id="RU000559"/>
    </source>
</evidence>
<dbReference type="InterPro" id="IPR008991">
    <property type="entry name" value="Translation_prot_SH3-like_sf"/>
</dbReference>
<comment type="function">
    <text evidence="4">This protein is located at the 30S-50S ribosomal subunit interface and may play a role in the structure and function of the aminoacyl-tRNA binding site.</text>
</comment>
<evidence type="ECO:0000256" key="3">
    <source>
        <dbReference type="ARBA" id="ARBA00023274"/>
    </source>
</evidence>
<sequence>MIKIDEQSWKNELRVGDKVRVHWGKTIFEGTIIAKKGRGISKTFTVRRIGVNRIAIEQIFPFYSPKISKIDIRGKARKKIRRAKLYYQR</sequence>
<evidence type="ECO:0000313" key="5">
    <source>
        <dbReference type="EMBL" id="PIS15223.1"/>
    </source>
</evidence>
<comment type="caution">
    <text evidence="5">The sequence shown here is derived from an EMBL/GenBank/DDBJ whole genome shotgun (WGS) entry which is preliminary data.</text>
</comment>
<dbReference type="InterPro" id="IPR001857">
    <property type="entry name" value="Ribosomal_bL19"/>
</dbReference>
<evidence type="ECO:0000256" key="2">
    <source>
        <dbReference type="ARBA" id="ARBA00022980"/>
    </source>
</evidence>
<dbReference type="GO" id="GO:0022625">
    <property type="term" value="C:cytosolic large ribosomal subunit"/>
    <property type="evidence" value="ECO:0007669"/>
    <property type="project" value="TreeGrafter"/>
</dbReference>
<dbReference type="GO" id="GO:0003735">
    <property type="term" value="F:structural constituent of ribosome"/>
    <property type="evidence" value="ECO:0007669"/>
    <property type="project" value="InterPro"/>
</dbReference>
<evidence type="ECO:0000256" key="1">
    <source>
        <dbReference type="ARBA" id="ARBA00005781"/>
    </source>
</evidence>
<proteinExistence type="inferred from homology"/>
<keyword evidence="3 4" id="KW-0687">Ribonucleoprotein</keyword>
<organism evidence="5 6">
    <name type="scientific">Candidatus Shapirobacteria bacterium CG09_land_8_20_14_0_10_38_17</name>
    <dbReference type="NCBI Taxonomy" id="1974884"/>
    <lineage>
        <taxon>Bacteria</taxon>
        <taxon>Candidatus Shapironibacteriota</taxon>
    </lineage>
</organism>
<dbReference type="PANTHER" id="PTHR15680">
    <property type="entry name" value="RIBOSOMAL PROTEIN L19"/>
    <property type="match status" value="1"/>
</dbReference>
<dbReference type="AlphaFoldDB" id="A0A2H0WRF2"/>
<keyword evidence="2 5" id="KW-0689">Ribosomal protein</keyword>
<dbReference type="Proteomes" id="UP000231282">
    <property type="component" value="Unassembled WGS sequence"/>
</dbReference>
<dbReference type="EMBL" id="PEZH01000020">
    <property type="protein sequence ID" value="PIS15223.1"/>
    <property type="molecule type" value="Genomic_DNA"/>
</dbReference>